<evidence type="ECO:0000313" key="2">
    <source>
        <dbReference type="Proteomes" id="UP000887560"/>
    </source>
</evidence>
<protein>
    <submittedName>
        <fullName evidence="3">Uncharacterized protein</fullName>
    </submittedName>
</protein>
<feature type="compositionally biased region" description="Low complexity" evidence="1">
    <location>
        <begin position="61"/>
        <end position="73"/>
    </location>
</feature>
<organism evidence="2 3">
    <name type="scientific">Meloidogyne floridensis</name>
    <dbReference type="NCBI Taxonomy" id="298350"/>
    <lineage>
        <taxon>Eukaryota</taxon>
        <taxon>Metazoa</taxon>
        <taxon>Ecdysozoa</taxon>
        <taxon>Nematoda</taxon>
        <taxon>Chromadorea</taxon>
        <taxon>Rhabditida</taxon>
        <taxon>Tylenchina</taxon>
        <taxon>Tylenchomorpha</taxon>
        <taxon>Tylenchoidea</taxon>
        <taxon>Meloidogynidae</taxon>
        <taxon>Meloidogyninae</taxon>
        <taxon>Meloidogyne</taxon>
    </lineage>
</organism>
<dbReference type="WBParaSite" id="scf7180000424223.g12607">
    <property type="protein sequence ID" value="scf7180000424223.g12607"/>
    <property type="gene ID" value="scf7180000424223.g12607"/>
</dbReference>
<dbReference type="AlphaFoldDB" id="A0A915P6G5"/>
<keyword evidence="2" id="KW-1185">Reference proteome</keyword>
<sequence length="110" mass="12227">MNFTGESEDWAKENLEHYVSEEEFYYFDANVHEKRSFDRASSVNISGGVIQPLQRQQLRAGSSLSVASSGESTGRSRQQQLCTIVERDPDNTLVGVGSVHDSTDDTLTLI</sequence>
<evidence type="ECO:0000256" key="1">
    <source>
        <dbReference type="SAM" id="MobiDB-lite"/>
    </source>
</evidence>
<accession>A0A915P6G5</accession>
<name>A0A915P6G5_9BILA</name>
<feature type="region of interest" description="Disordered" evidence="1">
    <location>
        <begin position="60"/>
        <end position="80"/>
    </location>
</feature>
<proteinExistence type="predicted"/>
<evidence type="ECO:0000313" key="3">
    <source>
        <dbReference type="WBParaSite" id="scf7180000424223.g12607"/>
    </source>
</evidence>
<reference evidence="3" key="1">
    <citation type="submission" date="2022-11" db="UniProtKB">
        <authorList>
            <consortium name="WormBaseParasite"/>
        </authorList>
    </citation>
    <scope>IDENTIFICATION</scope>
</reference>
<dbReference type="Proteomes" id="UP000887560">
    <property type="component" value="Unplaced"/>
</dbReference>